<dbReference type="InterPro" id="IPR052169">
    <property type="entry name" value="CW_Biosynth-Accessory"/>
</dbReference>
<feature type="domain" description="Capsule synthesis protein CapA" evidence="3">
    <location>
        <begin position="47"/>
        <end position="308"/>
    </location>
</feature>
<evidence type="ECO:0000256" key="1">
    <source>
        <dbReference type="ARBA" id="ARBA00005662"/>
    </source>
</evidence>
<name>A0A0J9GWM6_9RHOB</name>
<dbReference type="PANTHER" id="PTHR33393:SF13">
    <property type="entry name" value="PGA BIOSYNTHESIS PROTEIN CAPA"/>
    <property type="match status" value="1"/>
</dbReference>
<feature type="signal peptide" evidence="2">
    <location>
        <begin position="1"/>
        <end position="22"/>
    </location>
</feature>
<keyword evidence="5" id="KW-1185">Reference proteome</keyword>
<comment type="similarity">
    <text evidence="1">Belongs to the CapA family.</text>
</comment>
<dbReference type="InterPro" id="IPR019079">
    <property type="entry name" value="Capsule_synth_CapA"/>
</dbReference>
<dbReference type="Pfam" id="PF09587">
    <property type="entry name" value="PGA_cap"/>
    <property type="match status" value="1"/>
</dbReference>
<dbReference type="CDD" id="cd07381">
    <property type="entry name" value="MPP_CapA"/>
    <property type="match status" value="1"/>
</dbReference>
<dbReference type="InterPro" id="IPR029052">
    <property type="entry name" value="Metallo-depent_PP-like"/>
</dbReference>
<reference evidence="4 5" key="1">
    <citation type="submission" date="2015-06" db="EMBL/GenBank/DDBJ databases">
        <title>Draft genome sequence of an Alphaproteobacteria species associated to the Mediterranean sponge Oscarella lobularis.</title>
        <authorList>
            <person name="Jourda C."/>
            <person name="Santini S."/>
            <person name="Claverie J.-M."/>
        </authorList>
    </citation>
    <scope>NUCLEOTIDE SEQUENCE [LARGE SCALE GENOMIC DNA]</scope>
    <source>
        <strain evidence="4">IGS</strain>
    </source>
</reference>
<evidence type="ECO:0000313" key="5">
    <source>
        <dbReference type="Proteomes" id="UP000037178"/>
    </source>
</evidence>
<dbReference type="EMBL" id="LFTY01000002">
    <property type="protein sequence ID" value="KMW57943.1"/>
    <property type="molecule type" value="Genomic_DNA"/>
</dbReference>
<evidence type="ECO:0000259" key="3">
    <source>
        <dbReference type="SMART" id="SM00854"/>
    </source>
</evidence>
<keyword evidence="2" id="KW-0732">Signal</keyword>
<evidence type="ECO:0000256" key="2">
    <source>
        <dbReference type="SAM" id="SignalP"/>
    </source>
</evidence>
<dbReference type="OrthoDB" id="9810718at2"/>
<dbReference type="SMART" id="SM00854">
    <property type="entry name" value="PGA_cap"/>
    <property type="match status" value="1"/>
</dbReference>
<dbReference type="SUPFAM" id="SSF56300">
    <property type="entry name" value="Metallo-dependent phosphatases"/>
    <property type="match status" value="1"/>
</dbReference>
<dbReference type="Gene3D" id="3.60.21.10">
    <property type="match status" value="1"/>
</dbReference>
<organism evidence="4 5">
    <name type="scientific">Candidatus Rhodobacter oscarellae</name>
    <dbReference type="NCBI Taxonomy" id="1675527"/>
    <lineage>
        <taxon>Bacteria</taxon>
        <taxon>Pseudomonadati</taxon>
        <taxon>Pseudomonadota</taxon>
        <taxon>Alphaproteobacteria</taxon>
        <taxon>Rhodobacterales</taxon>
        <taxon>Rhodobacter group</taxon>
        <taxon>Rhodobacter</taxon>
    </lineage>
</organism>
<protein>
    <submittedName>
        <fullName evidence="4">Capsule biosynthesis protein capA</fullName>
    </submittedName>
</protein>
<feature type="chain" id="PRO_5005320223" evidence="2">
    <location>
        <begin position="23"/>
        <end position="406"/>
    </location>
</feature>
<gene>
    <name evidence="4" type="ORF">AIOL_002911</name>
</gene>
<dbReference type="PATRIC" id="fig|1675527.3.peg.3048"/>
<sequence length="406" mass="43687">MRALAQGVLLSLAALLPLGALAGPVCTAVVQHKAPPLNSCIGSARVKIAAVGDVLLHRPLQRRGYSDPDGFYAIWRAVAPIFRAADIAYANLEGPVAPGVTRGGNNTRDPGPVFDDRVYSSFPQFNYHPRVITDLMRAGVNLVSTANNHSMDRGVLGADRTIDSLRAARLRYFGTVKTGEARSFVAYTPSRLGRIAWIACSYSTNGLRDPNNQVLMCFEDREALLTLVARNAGRSDVAGVIVTPHWGFEYQHSPNARQRALARDLVGAGATAVIGTHPHVVQPWEYVRRSDGSQGLVIYSTGNFVSGQVSLSRRTGGLAWLELCRPRPPKNLASALRSKLVIANSGWVPVIMNRTALGPELQAVTAAEPAGSARDALRLVTRHWPPNGIRVRVACNASDATLVALQ</sequence>
<proteinExistence type="inferred from homology"/>
<comment type="caution">
    <text evidence="4">The sequence shown here is derived from an EMBL/GenBank/DDBJ whole genome shotgun (WGS) entry which is preliminary data.</text>
</comment>
<evidence type="ECO:0000313" key="4">
    <source>
        <dbReference type="EMBL" id="KMW57943.1"/>
    </source>
</evidence>
<dbReference type="AlphaFoldDB" id="A0A0J9GWM6"/>
<accession>A0A0J9GWM6</accession>
<dbReference type="STRING" id="1675527.AIOL_002911"/>
<dbReference type="Proteomes" id="UP000037178">
    <property type="component" value="Unassembled WGS sequence"/>
</dbReference>
<dbReference type="PANTHER" id="PTHR33393">
    <property type="entry name" value="POLYGLUTAMINE SYNTHESIS ACCESSORY PROTEIN RV0574C-RELATED"/>
    <property type="match status" value="1"/>
</dbReference>
<dbReference type="RefSeq" id="WP_049643609.1">
    <property type="nucleotide sequence ID" value="NZ_LFTY01000002.1"/>
</dbReference>